<comment type="caution">
    <text evidence="2">The sequence shown here is derived from an EMBL/GenBank/DDBJ whole genome shotgun (WGS) entry which is preliminary data.</text>
</comment>
<sequence>MCVTPLDSEDAVERFRSVVEVAGVPIYTLDSNGRFTYVNAALSSAAGYDRASLVGEHVSVLLRDRDVERCRSAIRQLLETGRRTCEMTVAARDASGQHLTADLSISLLPLDNGFQGTVGVVQNLSSDGDED</sequence>
<proteinExistence type="predicted"/>
<protein>
    <submittedName>
        <fullName evidence="2">PAS domain-containing protein</fullName>
    </submittedName>
</protein>
<dbReference type="Pfam" id="PF08448">
    <property type="entry name" value="PAS_4"/>
    <property type="match status" value="1"/>
</dbReference>
<dbReference type="Gene3D" id="3.30.450.20">
    <property type="entry name" value="PAS domain"/>
    <property type="match status" value="1"/>
</dbReference>
<gene>
    <name evidence="2" type="ORF">ACFR9U_12265</name>
</gene>
<evidence type="ECO:0000313" key="2">
    <source>
        <dbReference type="EMBL" id="MFD1587761.1"/>
    </source>
</evidence>
<accession>A0ABD6CDM7</accession>
<organism evidence="2 3">
    <name type="scientific">Halorientalis brevis</name>
    <dbReference type="NCBI Taxonomy" id="1126241"/>
    <lineage>
        <taxon>Archaea</taxon>
        <taxon>Methanobacteriati</taxon>
        <taxon>Methanobacteriota</taxon>
        <taxon>Stenosarchaea group</taxon>
        <taxon>Halobacteria</taxon>
        <taxon>Halobacteriales</taxon>
        <taxon>Haloarculaceae</taxon>
        <taxon>Halorientalis</taxon>
    </lineage>
</organism>
<dbReference type="CDD" id="cd00130">
    <property type="entry name" value="PAS"/>
    <property type="match status" value="1"/>
</dbReference>
<feature type="domain" description="PAS" evidence="1">
    <location>
        <begin position="11"/>
        <end position="81"/>
    </location>
</feature>
<dbReference type="Proteomes" id="UP001597119">
    <property type="component" value="Unassembled WGS sequence"/>
</dbReference>
<dbReference type="RefSeq" id="WP_247380700.1">
    <property type="nucleotide sequence ID" value="NZ_JALLGV010000008.1"/>
</dbReference>
<name>A0ABD6CDM7_9EURY</name>
<reference evidence="2 3" key="1">
    <citation type="journal article" date="2019" name="Int. J. Syst. Evol. Microbiol.">
        <title>The Global Catalogue of Microorganisms (GCM) 10K type strain sequencing project: providing services to taxonomists for standard genome sequencing and annotation.</title>
        <authorList>
            <consortium name="The Broad Institute Genomics Platform"/>
            <consortium name="The Broad Institute Genome Sequencing Center for Infectious Disease"/>
            <person name="Wu L."/>
            <person name="Ma J."/>
        </authorList>
    </citation>
    <scope>NUCLEOTIDE SEQUENCE [LARGE SCALE GENOMIC DNA]</scope>
    <source>
        <strain evidence="2 3">CGMCC 1.12125</strain>
    </source>
</reference>
<dbReference type="EMBL" id="JBHUDJ010000006">
    <property type="protein sequence ID" value="MFD1587761.1"/>
    <property type="molecule type" value="Genomic_DNA"/>
</dbReference>
<evidence type="ECO:0000259" key="1">
    <source>
        <dbReference type="PROSITE" id="PS50112"/>
    </source>
</evidence>
<dbReference type="InterPro" id="IPR013656">
    <property type="entry name" value="PAS_4"/>
</dbReference>
<dbReference type="NCBIfam" id="TIGR00229">
    <property type="entry name" value="sensory_box"/>
    <property type="match status" value="1"/>
</dbReference>
<dbReference type="SMART" id="SM00091">
    <property type="entry name" value="PAS"/>
    <property type="match status" value="1"/>
</dbReference>
<dbReference type="SUPFAM" id="SSF55785">
    <property type="entry name" value="PYP-like sensor domain (PAS domain)"/>
    <property type="match status" value="1"/>
</dbReference>
<dbReference type="InterPro" id="IPR035965">
    <property type="entry name" value="PAS-like_dom_sf"/>
</dbReference>
<dbReference type="AlphaFoldDB" id="A0ABD6CDM7"/>
<keyword evidence="3" id="KW-1185">Reference proteome</keyword>
<evidence type="ECO:0000313" key="3">
    <source>
        <dbReference type="Proteomes" id="UP001597119"/>
    </source>
</evidence>
<dbReference type="PROSITE" id="PS50112">
    <property type="entry name" value="PAS"/>
    <property type="match status" value="1"/>
</dbReference>
<dbReference type="InterPro" id="IPR000014">
    <property type="entry name" value="PAS"/>
</dbReference>